<proteinExistence type="predicted"/>
<dbReference type="EMBL" id="JAKUCV010005893">
    <property type="protein sequence ID" value="KAJ4829492.1"/>
    <property type="molecule type" value="Genomic_DNA"/>
</dbReference>
<feature type="non-terminal residue" evidence="1">
    <location>
        <position position="78"/>
    </location>
</feature>
<keyword evidence="2" id="KW-1185">Reference proteome</keyword>
<reference evidence="1" key="1">
    <citation type="submission" date="2022-02" db="EMBL/GenBank/DDBJ databases">
        <authorList>
            <person name="Henning P.M."/>
            <person name="McCubbin A.G."/>
            <person name="Shore J.S."/>
        </authorList>
    </citation>
    <scope>NUCLEOTIDE SEQUENCE</scope>
    <source>
        <strain evidence="1">F60SS</strain>
        <tissue evidence="1">Leaves</tissue>
    </source>
</reference>
<evidence type="ECO:0000313" key="1">
    <source>
        <dbReference type="EMBL" id="KAJ4829492.1"/>
    </source>
</evidence>
<sequence length="78" mass="9016">ITHSIQPLKKFLATLYLKDLNFTRELVKFLPCKVVHLALQNHYQPIQICSIHQLTKNRVDGSHVNLISSHEDNQNLAK</sequence>
<gene>
    <name evidence="1" type="ORF">Tsubulata_001445</name>
</gene>
<reference evidence="1" key="2">
    <citation type="journal article" date="2023" name="Plants (Basel)">
        <title>Annotation of the Turnera subulata (Passifloraceae) Draft Genome Reveals the S-Locus Evolved after the Divergence of Turneroideae from Passifloroideae in a Stepwise Manner.</title>
        <authorList>
            <person name="Henning P.M."/>
            <person name="Roalson E.H."/>
            <person name="Mir W."/>
            <person name="McCubbin A.G."/>
            <person name="Shore J.S."/>
        </authorList>
    </citation>
    <scope>NUCLEOTIDE SEQUENCE</scope>
    <source>
        <strain evidence="1">F60SS</strain>
    </source>
</reference>
<organism evidence="1 2">
    <name type="scientific">Turnera subulata</name>
    <dbReference type="NCBI Taxonomy" id="218843"/>
    <lineage>
        <taxon>Eukaryota</taxon>
        <taxon>Viridiplantae</taxon>
        <taxon>Streptophyta</taxon>
        <taxon>Embryophyta</taxon>
        <taxon>Tracheophyta</taxon>
        <taxon>Spermatophyta</taxon>
        <taxon>Magnoliopsida</taxon>
        <taxon>eudicotyledons</taxon>
        <taxon>Gunneridae</taxon>
        <taxon>Pentapetalae</taxon>
        <taxon>rosids</taxon>
        <taxon>fabids</taxon>
        <taxon>Malpighiales</taxon>
        <taxon>Passifloraceae</taxon>
        <taxon>Turnera</taxon>
    </lineage>
</organism>
<dbReference type="AlphaFoldDB" id="A0A9Q0FFN4"/>
<accession>A0A9Q0FFN4</accession>
<dbReference type="Proteomes" id="UP001141552">
    <property type="component" value="Unassembled WGS sequence"/>
</dbReference>
<protein>
    <submittedName>
        <fullName evidence="1">Uncharacterized protein</fullName>
    </submittedName>
</protein>
<comment type="caution">
    <text evidence="1">The sequence shown here is derived from an EMBL/GenBank/DDBJ whole genome shotgun (WGS) entry which is preliminary data.</text>
</comment>
<name>A0A9Q0FFN4_9ROSI</name>
<evidence type="ECO:0000313" key="2">
    <source>
        <dbReference type="Proteomes" id="UP001141552"/>
    </source>
</evidence>